<evidence type="ECO:0000256" key="3">
    <source>
        <dbReference type="ARBA" id="ARBA00022490"/>
    </source>
</evidence>
<keyword evidence="8" id="KW-1185">Reference proteome</keyword>
<proteinExistence type="inferred from homology"/>
<evidence type="ECO:0000256" key="1">
    <source>
        <dbReference type="ARBA" id="ARBA00004245"/>
    </source>
</evidence>
<dbReference type="Pfam" id="PF04045">
    <property type="entry name" value="P34-Arc"/>
    <property type="match status" value="1"/>
</dbReference>
<dbReference type="Gene3D" id="3.30.1460.20">
    <property type="match status" value="2"/>
</dbReference>
<evidence type="ECO:0000256" key="6">
    <source>
        <dbReference type="RuleBase" id="RU364015"/>
    </source>
</evidence>
<evidence type="ECO:0000256" key="2">
    <source>
        <dbReference type="ARBA" id="ARBA00007192"/>
    </source>
</evidence>
<evidence type="ECO:0000313" key="8">
    <source>
        <dbReference type="Proteomes" id="UP000789595"/>
    </source>
</evidence>
<dbReference type="PANTHER" id="PTHR12058">
    <property type="entry name" value="ARP2/3 COMPLEX 34 KDA SUBUNIT"/>
    <property type="match status" value="1"/>
</dbReference>
<dbReference type="Proteomes" id="UP000789595">
    <property type="component" value="Unassembled WGS sequence"/>
</dbReference>
<protein>
    <recommendedName>
        <fullName evidence="6">Arp2/3 complex 34 kDa subunit</fullName>
    </recommendedName>
</protein>
<dbReference type="GO" id="GO:0005885">
    <property type="term" value="C:Arp2/3 protein complex"/>
    <property type="evidence" value="ECO:0007669"/>
    <property type="project" value="InterPro"/>
</dbReference>
<comment type="subunit">
    <text evidence="6">Component of the Arp2/3 complex.</text>
</comment>
<comment type="caution">
    <text evidence="7">The sequence shown here is derived from an EMBL/GenBank/DDBJ whole genome shotgun (WGS) entry which is preliminary data.</text>
</comment>
<dbReference type="GO" id="GO:0030041">
    <property type="term" value="P:actin filament polymerization"/>
    <property type="evidence" value="ECO:0007669"/>
    <property type="project" value="InterPro"/>
</dbReference>
<keyword evidence="3 6" id="KW-0963">Cytoplasm</keyword>
<name>A0A8J2SRF8_9STRA</name>
<dbReference type="PANTHER" id="PTHR12058:SF0">
    <property type="entry name" value="ACTIN-RELATED PROTEIN 2_3 COMPLEX SUBUNIT 2"/>
    <property type="match status" value="1"/>
</dbReference>
<dbReference type="GO" id="GO:0051015">
    <property type="term" value="F:actin filament binding"/>
    <property type="evidence" value="ECO:0007669"/>
    <property type="project" value="TreeGrafter"/>
</dbReference>
<comment type="function">
    <text evidence="6">Functions as actin-binding component of the Arp2/3 complex which is involved in regulation of actin polymerization and together with an activating nucleation-promoting factor (NPF) mediates the formation of branched actin networks.</text>
</comment>
<dbReference type="InterPro" id="IPR007188">
    <property type="entry name" value="ARPC2"/>
</dbReference>
<dbReference type="InterPro" id="IPR034666">
    <property type="entry name" value="ARPC2/4"/>
</dbReference>
<evidence type="ECO:0000313" key="7">
    <source>
        <dbReference type="EMBL" id="CAH0376914.1"/>
    </source>
</evidence>
<keyword evidence="4 6" id="KW-0009">Actin-binding</keyword>
<dbReference type="AlphaFoldDB" id="A0A8J2SRF8"/>
<dbReference type="OrthoDB" id="148331at2759"/>
<dbReference type="EMBL" id="CAKKNE010000005">
    <property type="protein sequence ID" value="CAH0376914.1"/>
    <property type="molecule type" value="Genomic_DNA"/>
</dbReference>
<evidence type="ECO:0000256" key="5">
    <source>
        <dbReference type="ARBA" id="ARBA00023212"/>
    </source>
</evidence>
<keyword evidence="5 6" id="KW-0206">Cytoskeleton</keyword>
<dbReference type="GO" id="GO:0005200">
    <property type="term" value="F:structural constituent of cytoskeleton"/>
    <property type="evidence" value="ECO:0007669"/>
    <property type="project" value="TreeGrafter"/>
</dbReference>
<reference evidence="7" key="1">
    <citation type="submission" date="2021-11" db="EMBL/GenBank/DDBJ databases">
        <authorList>
            <consortium name="Genoscope - CEA"/>
            <person name="William W."/>
        </authorList>
    </citation>
    <scope>NUCLEOTIDE SEQUENCE</scope>
</reference>
<sequence length="318" mass="35241">MGSKQQVPDGMLIGPKNPIIEEALGDRLVGGKREAAELSVADFDGSRWKLVCTPDQPNIATVHLDVGGWAEIEKVGGRAVLESLYAGMVVEPAPTYKVAVSVDCDACQEKEATLEKMILLKRHLVGAPFTQKFEALAQGAAQQGPVVTIPWRDSGEAVYVLTQNDPAQPQNYDRVCVVYSVDFPDETDRAMCRILLQQFAEQHRKIGAAPPVTFSEAKNPPLEIRPLVGAKQEGFVGYVSLTVFARHVDSTEKLAKKVDLCLAFRHYLHYHIKAAKTNLHMRMRRKVRGWLQVLNRAALASEAPREKKTISGRTFTRK</sequence>
<dbReference type="SUPFAM" id="SSF69645">
    <property type="entry name" value="Arp2/3 complex subunits"/>
    <property type="match status" value="2"/>
</dbReference>
<dbReference type="GO" id="GO:0034314">
    <property type="term" value="P:Arp2/3 complex-mediated actin nucleation"/>
    <property type="evidence" value="ECO:0007669"/>
    <property type="project" value="InterPro"/>
</dbReference>
<comment type="subcellular location">
    <subcellularLocation>
        <location evidence="1 6">Cytoplasm</location>
        <location evidence="1 6">Cytoskeleton</location>
    </subcellularLocation>
</comment>
<organism evidence="7 8">
    <name type="scientific">Pelagomonas calceolata</name>
    <dbReference type="NCBI Taxonomy" id="35677"/>
    <lineage>
        <taxon>Eukaryota</taxon>
        <taxon>Sar</taxon>
        <taxon>Stramenopiles</taxon>
        <taxon>Ochrophyta</taxon>
        <taxon>Pelagophyceae</taxon>
        <taxon>Pelagomonadales</taxon>
        <taxon>Pelagomonadaceae</taxon>
        <taxon>Pelagomonas</taxon>
    </lineage>
</organism>
<evidence type="ECO:0000256" key="4">
    <source>
        <dbReference type="ARBA" id="ARBA00023203"/>
    </source>
</evidence>
<accession>A0A8J2SRF8</accession>
<gene>
    <name evidence="7" type="ORF">PECAL_5P15110</name>
</gene>
<comment type="similarity">
    <text evidence="2 6">Belongs to the ARPC2 family.</text>
</comment>